<organism evidence="2 3">
    <name type="scientific">Cryptosporidium xiaoi</name>
    <dbReference type="NCBI Taxonomy" id="659607"/>
    <lineage>
        <taxon>Eukaryota</taxon>
        <taxon>Sar</taxon>
        <taxon>Alveolata</taxon>
        <taxon>Apicomplexa</taxon>
        <taxon>Conoidasida</taxon>
        <taxon>Coccidia</taxon>
        <taxon>Eucoccidiorida</taxon>
        <taxon>Eimeriorina</taxon>
        <taxon>Cryptosporidiidae</taxon>
        <taxon>Cryptosporidium</taxon>
    </lineage>
</organism>
<sequence length="194" mass="21550">MATKDRNSYLRKELGKVYLNKISSNTSLFKSSLLNCRSALSRFPNILLDCIQDPVLCIAHPEDSTCYTSPNLPGCFCSDPNSEQCDAIRICRPKIELNPSAYCVINPYAPSCICVTQPSSPQCGCYMNITNPGCPCDVNPLDHKCQCMKNPYTCGILKSSNSSYSILNKSNLIFNNYTVYIYLLLLPILSFLLG</sequence>
<comment type="caution">
    <text evidence="2">The sequence shown here is derived from an EMBL/GenBank/DDBJ whole genome shotgun (WGS) entry which is preliminary data.</text>
</comment>
<keyword evidence="1" id="KW-0812">Transmembrane</keyword>
<proteinExistence type="predicted"/>
<name>A0AAV9Y275_9CRYT</name>
<keyword evidence="1" id="KW-0472">Membrane</keyword>
<keyword evidence="1" id="KW-1133">Transmembrane helix</keyword>
<gene>
    <name evidence="2" type="ORF">RS030_111922</name>
</gene>
<evidence type="ECO:0000313" key="3">
    <source>
        <dbReference type="Proteomes" id="UP001311799"/>
    </source>
</evidence>
<dbReference type="EMBL" id="JAWDEY010000002">
    <property type="protein sequence ID" value="KAK6591105.1"/>
    <property type="molecule type" value="Genomic_DNA"/>
</dbReference>
<keyword evidence="3" id="KW-1185">Reference proteome</keyword>
<feature type="transmembrane region" description="Helical" evidence="1">
    <location>
        <begin position="172"/>
        <end position="193"/>
    </location>
</feature>
<evidence type="ECO:0000256" key="1">
    <source>
        <dbReference type="SAM" id="Phobius"/>
    </source>
</evidence>
<protein>
    <submittedName>
        <fullName evidence="2">Uncharacterized protein</fullName>
    </submittedName>
</protein>
<evidence type="ECO:0000313" key="2">
    <source>
        <dbReference type="EMBL" id="KAK6591105.1"/>
    </source>
</evidence>
<dbReference type="Proteomes" id="UP001311799">
    <property type="component" value="Unassembled WGS sequence"/>
</dbReference>
<reference evidence="2 3" key="1">
    <citation type="submission" date="2023-10" db="EMBL/GenBank/DDBJ databases">
        <title>Comparative genomics analysis reveals potential genetic determinants of host preference in Cryptosporidium xiaoi.</title>
        <authorList>
            <person name="Xiao L."/>
            <person name="Li J."/>
        </authorList>
    </citation>
    <scope>NUCLEOTIDE SEQUENCE [LARGE SCALE GENOMIC DNA]</scope>
    <source>
        <strain evidence="2 3">52996</strain>
    </source>
</reference>
<dbReference type="AlphaFoldDB" id="A0AAV9Y275"/>
<accession>A0AAV9Y275</accession>